<dbReference type="AlphaFoldDB" id="A0A0A9ECN4"/>
<proteinExistence type="predicted"/>
<dbReference type="EMBL" id="GBRH01201117">
    <property type="protein sequence ID" value="JAD96778.1"/>
    <property type="molecule type" value="Transcribed_RNA"/>
</dbReference>
<reference evidence="1" key="2">
    <citation type="journal article" date="2015" name="Data Brief">
        <title>Shoot transcriptome of the giant reed, Arundo donax.</title>
        <authorList>
            <person name="Barrero R.A."/>
            <person name="Guerrero F.D."/>
            <person name="Moolhuijzen P."/>
            <person name="Goolsby J.A."/>
            <person name="Tidwell J."/>
            <person name="Bellgard S.E."/>
            <person name="Bellgard M.I."/>
        </authorList>
    </citation>
    <scope>NUCLEOTIDE SEQUENCE</scope>
    <source>
        <tissue evidence="1">Shoot tissue taken approximately 20 cm above the soil surface</tissue>
    </source>
</reference>
<sequence>MVSRTRTCSVHLVGHATFSGKHRPKHALNVVTTDKAY</sequence>
<evidence type="ECO:0000313" key="1">
    <source>
        <dbReference type="EMBL" id="JAD96778.1"/>
    </source>
</evidence>
<accession>A0A0A9ECN4</accession>
<protein>
    <submittedName>
        <fullName evidence="1">Uncharacterized protein</fullName>
    </submittedName>
</protein>
<reference evidence="1" key="1">
    <citation type="submission" date="2014-09" db="EMBL/GenBank/DDBJ databases">
        <authorList>
            <person name="Magalhaes I.L.F."/>
            <person name="Oliveira U."/>
            <person name="Santos F.R."/>
            <person name="Vidigal T.H.D.A."/>
            <person name="Brescovit A.D."/>
            <person name="Santos A.J."/>
        </authorList>
    </citation>
    <scope>NUCLEOTIDE SEQUENCE</scope>
    <source>
        <tissue evidence="1">Shoot tissue taken approximately 20 cm above the soil surface</tissue>
    </source>
</reference>
<organism evidence="1">
    <name type="scientific">Arundo donax</name>
    <name type="common">Giant reed</name>
    <name type="synonym">Donax arundinaceus</name>
    <dbReference type="NCBI Taxonomy" id="35708"/>
    <lineage>
        <taxon>Eukaryota</taxon>
        <taxon>Viridiplantae</taxon>
        <taxon>Streptophyta</taxon>
        <taxon>Embryophyta</taxon>
        <taxon>Tracheophyta</taxon>
        <taxon>Spermatophyta</taxon>
        <taxon>Magnoliopsida</taxon>
        <taxon>Liliopsida</taxon>
        <taxon>Poales</taxon>
        <taxon>Poaceae</taxon>
        <taxon>PACMAD clade</taxon>
        <taxon>Arundinoideae</taxon>
        <taxon>Arundineae</taxon>
        <taxon>Arundo</taxon>
    </lineage>
</organism>
<name>A0A0A9ECN4_ARUDO</name>